<dbReference type="InterPro" id="IPR003812">
    <property type="entry name" value="Fido"/>
</dbReference>
<keyword evidence="1" id="KW-0808">Transferase</keyword>
<sequence length="178" mass="20922">MKNSIDQKSKIKAYNLFDLIIEDKLEIGTTKSLMQIHGYLFGGLYSFAGQIRKKDISKGGFRFANSTYLNETLKNIENMPESNLEQIIDKYIEMNIAHPFLEGNGRSTRIWLDLMLKKNLQKVVDWSLINKFDYLQAMQESPYDDTKIKNLIKKSLTDKINDRELFMKGIDYSYYYEE</sequence>
<dbReference type="SUPFAM" id="SSF140931">
    <property type="entry name" value="Fic-like"/>
    <property type="match status" value="1"/>
</dbReference>
<name>A0AB32XC58_MYCFM</name>
<dbReference type="GO" id="GO:0005524">
    <property type="term" value="F:ATP binding"/>
    <property type="evidence" value="ECO:0007669"/>
    <property type="project" value="UniProtKB-KW"/>
</dbReference>
<dbReference type="PANTHER" id="PTHR39560:SF1">
    <property type="entry name" value="PROTEIN ADENYLYLTRANSFERASE FIC-RELATED"/>
    <property type="match status" value="1"/>
</dbReference>
<evidence type="ECO:0000256" key="2">
    <source>
        <dbReference type="ARBA" id="ARBA00022695"/>
    </source>
</evidence>
<evidence type="ECO:0000256" key="4">
    <source>
        <dbReference type="ARBA" id="ARBA00022840"/>
    </source>
</evidence>
<evidence type="ECO:0000256" key="1">
    <source>
        <dbReference type="ARBA" id="ARBA00022679"/>
    </source>
</evidence>
<proteinExistence type="predicted"/>
<dbReference type="EC" id="2.7.7.108" evidence="5"/>
<accession>A0AB32XC58</accession>
<dbReference type="EMBL" id="CP002458">
    <property type="protein sequence ID" value="ADV34597.1"/>
    <property type="molecule type" value="Genomic_DNA"/>
</dbReference>
<comment type="catalytic activity">
    <reaction evidence="6">
        <text>L-threonyl-[protein] + ATP = 3-O-(5'-adenylyl)-L-threonyl-[protein] + diphosphate</text>
        <dbReference type="Rhea" id="RHEA:54292"/>
        <dbReference type="Rhea" id="RHEA-COMP:11060"/>
        <dbReference type="Rhea" id="RHEA-COMP:13847"/>
        <dbReference type="ChEBI" id="CHEBI:30013"/>
        <dbReference type="ChEBI" id="CHEBI:30616"/>
        <dbReference type="ChEBI" id="CHEBI:33019"/>
        <dbReference type="ChEBI" id="CHEBI:138113"/>
        <dbReference type="EC" id="2.7.7.108"/>
    </reaction>
</comment>
<keyword evidence="4" id="KW-0067">ATP-binding</keyword>
<gene>
    <name evidence="9" type="primary">fic-1</name>
    <name evidence="9" type="ordered locus">MfeM64YM_0599</name>
</gene>
<dbReference type="Gene3D" id="1.10.3290.10">
    <property type="entry name" value="Fido-like domain"/>
    <property type="match status" value="1"/>
</dbReference>
<feature type="domain" description="Fido" evidence="8">
    <location>
        <begin position="28"/>
        <end position="162"/>
    </location>
</feature>
<dbReference type="GO" id="GO:0051302">
    <property type="term" value="P:regulation of cell division"/>
    <property type="evidence" value="ECO:0007669"/>
    <property type="project" value="TreeGrafter"/>
</dbReference>
<evidence type="ECO:0000256" key="5">
    <source>
        <dbReference type="ARBA" id="ARBA00034531"/>
    </source>
</evidence>
<dbReference type="GO" id="GO:0070733">
    <property type="term" value="F:AMPylase activity"/>
    <property type="evidence" value="ECO:0007669"/>
    <property type="project" value="UniProtKB-EC"/>
</dbReference>
<evidence type="ECO:0000256" key="7">
    <source>
        <dbReference type="ARBA" id="ARBA00048696"/>
    </source>
</evidence>
<dbReference type="InterPro" id="IPR036597">
    <property type="entry name" value="Fido-like_dom_sf"/>
</dbReference>
<dbReference type="RefSeq" id="WP_013526953.1">
    <property type="nucleotide sequence ID" value="NC_014921.1"/>
</dbReference>
<protein>
    <recommendedName>
        <fullName evidence="5">protein adenylyltransferase</fullName>
        <ecNumber evidence="5">2.7.7.108</ecNumber>
    </recommendedName>
</protein>
<dbReference type="PANTHER" id="PTHR39560">
    <property type="entry name" value="PROTEIN ADENYLYLTRANSFERASE FIC-RELATED"/>
    <property type="match status" value="1"/>
</dbReference>
<evidence type="ECO:0000259" key="8">
    <source>
        <dbReference type="PROSITE" id="PS51459"/>
    </source>
</evidence>
<evidence type="ECO:0000313" key="9">
    <source>
        <dbReference type="EMBL" id="ADV34597.1"/>
    </source>
</evidence>
<comment type="catalytic activity">
    <reaction evidence="7">
        <text>L-tyrosyl-[protein] + ATP = O-(5'-adenylyl)-L-tyrosyl-[protein] + diphosphate</text>
        <dbReference type="Rhea" id="RHEA:54288"/>
        <dbReference type="Rhea" id="RHEA-COMP:10136"/>
        <dbReference type="Rhea" id="RHEA-COMP:13846"/>
        <dbReference type="ChEBI" id="CHEBI:30616"/>
        <dbReference type="ChEBI" id="CHEBI:33019"/>
        <dbReference type="ChEBI" id="CHEBI:46858"/>
        <dbReference type="ChEBI" id="CHEBI:83624"/>
        <dbReference type="EC" id="2.7.7.108"/>
    </reaction>
</comment>
<dbReference type="KEGG" id="mfm:MfeM64YM_0599"/>
<dbReference type="Proteomes" id="UP000007473">
    <property type="component" value="Chromosome"/>
</dbReference>
<dbReference type="NCBIfam" id="NF046029">
    <property type="entry name" value="ProtAdlyltaseNmFic"/>
    <property type="match status" value="1"/>
</dbReference>
<dbReference type="PROSITE" id="PS51459">
    <property type="entry name" value="FIDO"/>
    <property type="match status" value="1"/>
</dbReference>
<evidence type="ECO:0000256" key="3">
    <source>
        <dbReference type="ARBA" id="ARBA00022741"/>
    </source>
</evidence>
<evidence type="ECO:0000313" key="10">
    <source>
        <dbReference type="Proteomes" id="UP000007473"/>
    </source>
</evidence>
<evidence type="ECO:0000256" key="6">
    <source>
        <dbReference type="ARBA" id="ARBA00047939"/>
    </source>
</evidence>
<dbReference type="Pfam" id="PF02661">
    <property type="entry name" value="Fic"/>
    <property type="match status" value="1"/>
</dbReference>
<dbReference type="AlphaFoldDB" id="A0AB32XC58"/>
<keyword evidence="3" id="KW-0547">Nucleotide-binding</keyword>
<organism evidence="9 10">
    <name type="scientific">Mycoplasmopsis fermentans (strain M64)</name>
    <name type="common">Mycoplasma fermentans</name>
    <dbReference type="NCBI Taxonomy" id="943945"/>
    <lineage>
        <taxon>Bacteria</taxon>
        <taxon>Bacillati</taxon>
        <taxon>Mycoplasmatota</taxon>
        <taxon>Mycoplasmoidales</taxon>
        <taxon>Metamycoplasmataceae</taxon>
        <taxon>Mycoplasmopsis</taxon>
    </lineage>
</organism>
<reference evidence="9 10" key="1">
    <citation type="journal article" date="2011" name="J. Bacteriol.">
        <title>Genome sequence of the repetitive-sequence-rich Mycoplasma fermentans strain M64.</title>
        <authorList>
            <person name="Shu H.W."/>
            <person name="Liu T.T."/>
            <person name="Chang H.Y."/>
            <person name="Liu Y.M."/>
            <person name="Wu K.M."/>
            <person name="Shu H.Y."/>
            <person name="Tsai S.F."/>
            <person name="Hsiao K.J."/>
            <person name="Hu W.S."/>
            <person name="Ng W.V."/>
        </authorList>
    </citation>
    <scope>NUCLEOTIDE SEQUENCE [LARGE SCALE GENOMIC DNA]</scope>
    <source>
        <strain evidence="9 10">M64</strain>
    </source>
</reference>
<keyword evidence="2" id="KW-0548">Nucleotidyltransferase</keyword>